<proteinExistence type="predicted"/>
<name>A0A8K0C5Y7_IGNLU</name>
<feature type="region of interest" description="Disordered" evidence="1">
    <location>
        <begin position="1"/>
        <end position="22"/>
    </location>
</feature>
<organism evidence="2 3">
    <name type="scientific">Ignelater luminosus</name>
    <name type="common">Cucubano</name>
    <name type="synonym">Pyrophorus luminosus</name>
    <dbReference type="NCBI Taxonomy" id="2038154"/>
    <lineage>
        <taxon>Eukaryota</taxon>
        <taxon>Metazoa</taxon>
        <taxon>Ecdysozoa</taxon>
        <taxon>Arthropoda</taxon>
        <taxon>Hexapoda</taxon>
        <taxon>Insecta</taxon>
        <taxon>Pterygota</taxon>
        <taxon>Neoptera</taxon>
        <taxon>Endopterygota</taxon>
        <taxon>Coleoptera</taxon>
        <taxon>Polyphaga</taxon>
        <taxon>Elateriformia</taxon>
        <taxon>Elateroidea</taxon>
        <taxon>Elateridae</taxon>
        <taxon>Agrypninae</taxon>
        <taxon>Pyrophorini</taxon>
        <taxon>Ignelater</taxon>
    </lineage>
</organism>
<evidence type="ECO:0000256" key="1">
    <source>
        <dbReference type="SAM" id="MobiDB-lite"/>
    </source>
</evidence>
<evidence type="ECO:0000313" key="2">
    <source>
        <dbReference type="EMBL" id="KAF2881063.1"/>
    </source>
</evidence>
<reference evidence="2" key="1">
    <citation type="submission" date="2019-08" db="EMBL/GenBank/DDBJ databases">
        <title>The genome of the North American firefly Photinus pyralis.</title>
        <authorList>
            <consortium name="Photinus pyralis genome working group"/>
            <person name="Fallon T.R."/>
            <person name="Sander Lower S.E."/>
            <person name="Weng J.-K."/>
        </authorList>
    </citation>
    <scope>NUCLEOTIDE SEQUENCE</scope>
    <source>
        <strain evidence="2">TRF0915ILg1</strain>
        <tissue evidence="2">Whole body</tissue>
    </source>
</reference>
<dbReference type="Proteomes" id="UP000801492">
    <property type="component" value="Unassembled WGS sequence"/>
</dbReference>
<dbReference type="AlphaFoldDB" id="A0A8K0C5Y7"/>
<gene>
    <name evidence="2" type="ORF">ILUMI_25112</name>
</gene>
<comment type="caution">
    <text evidence="2">The sequence shown here is derived from an EMBL/GenBank/DDBJ whole genome shotgun (WGS) entry which is preliminary data.</text>
</comment>
<accession>A0A8K0C5Y7</accession>
<protein>
    <submittedName>
        <fullName evidence="2">Uncharacterized protein</fullName>
    </submittedName>
</protein>
<keyword evidence="3" id="KW-1185">Reference proteome</keyword>
<dbReference type="EMBL" id="VTPC01090864">
    <property type="protein sequence ID" value="KAF2881063.1"/>
    <property type="molecule type" value="Genomic_DNA"/>
</dbReference>
<evidence type="ECO:0000313" key="3">
    <source>
        <dbReference type="Proteomes" id="UP000801492"/>
    </source>
</evidence>
<sequence length="172" mass="19499">MSNRPYEIPETTPEVALDSSSSDVIGLQTPAKVVGPSHGDDKVPPEQIRFFLKTSPRKGLKREGRTGKCRYATNIPETEKLEMAKRKPVNMPLVFSRTVGLDDEEEEEKQGNDYVGVASPHDENRINCFIREKDFPDKGWVLVQFNGEKCYISRAFDGGWTSLLSSFFQIWI</sequence>